<sequence>MLPSHGHPRGMCTTEGSSPSGPGYGNTKSHGFATCSEMIWKKWERNVNQTIPDQVRLKCCKVKQAKRQNRNKVEFIYSTLRLKNEKQALIGSKF</sequence>
<organism evidence="2 3">
    <name type="scientific">Salix brachista</name>
    <dbReference type="NCBI Taxonomy" id="2182728"/>
    <lineage>
        <taxon>Eukaryota</taxon>
        <taxon>Viridiplantae</taxon>
        <taxon>Streptophyta</taxon>
        <taxon>Embryophyta</taxon>
        <taxon>Tracheophyta</taxon>
        <taxon>Spermatophyta</taxon>
        <taxon>Magnoliopsida</taxon>
        <taxon>eudicotyledons</taxon>
        <taxon>Gunneridae</taxon>
        <taxon>Pentapetalae</taxon>
        <taxon>rosids</taxon>
        <taxon>fabids</taxon>
        <taxon>Malpighiales</taxon>
        <taxon>Salicaceae</taxon>
        <taxon>Saliceae</taxon>
        <taxon>Salix</taxon>
    </lineage>
</organism>
<proteinExistence type="predicted"/>
<evidence type="ECO:0000313" key="2">
    <source>
        <dbReference type="EMBL" id="KAB5544046.1"/>
    </source>
</evidence>
<dbReference type="Proteomes" id="UP000326939">
    <property type="component" value="Chromosome 8"/>
</dbReference>
<gene>
    <name evidence="2" type="ORF">DKX38_012158</name>
</gene>
<comment type="caution">
    <text evidence="2">The sequence shown here is derived from an EMBL/GenBank/DDBJ whole genome shotgun (WGS) entry which is preliminary data.</text>
</comment>
<feature type="region of interest" description="Disordered" evidence="1">
    <location>
        <begin position="1"/>
        <end position="27"/>
    </location>
</feature>
<name>A0A5N5LQ14_9ROSI</name>
<evidence type="ECO:0000313" key="3">
    <source>
        <dbReference type="Proteomes" id="UP000326939"/>
    </source>
</evidence>
<reference evidence="3" key="1">
    <citation type="journal article" date="2019" name="Gigascience">
        <title>De novo genome assembly of the endangered Acer yangbiense, a plant species with extremely small populations endemic to Yunnan Province, China.</title>
        <authorList>
            <person name="Yang J."/>
            <person name="Wariss H.M."/>
            <person name="Tao L."/>
            <person name="Zhang R."/>
            <person name="Yun Q."/>
            <person name="Hollingsworth P."/>
            <person name="Dao Z."/>
            <person name="Luo G."/>
            <person name="Guo H."/>
            <person name="Ma Y."/>
            <person name="Sun W."/>
        </authorList>
    </citation>
    <scope>NUCLEOTIDE SEQUENCE [LARGE SCALE GENOMIC DNA]</scope>
    <source>
        <strain evidence="3">cv. br00</strain>
    </source>
</reference>
<keyword evidence="3" id="KW-1185">Reference proteome</keyword>
<dbReference type="EMBL" id="VDCV01000008">
    <property type="protein sequence ID" value="KAB5544046.1"/>
    <property type="molecule type" value="Genomic_DNA"/>
</dbReference>
<dbReference type="AlphaFoldDB" id="A0A5N5LQ14"/>
<protein>
    <submittedName>
        <fullName evidence="2">Uncharacterized protein</fullName>
    </submittedName>
</protein>
<evidence type="ECO:0000256" key="1">
    <source>
        <dbReference type="SAM" id="MobiDB-lite"/>
    </source>
</evidence>
<accession>A0A5N5LQ14</accession>